<keyword evidence="1" id="KW-0472">Membrane</keyword>
<proteinExistence type="predicted"/>
<organism evidence="2 3">
    <name type="scientific">Trichococcus palustris</name>
    <dbReference type="NCBI Taxonomy" id="140314"/>
    <lineage>
        <taxon>Bacteria</taxon>
        <taxon>Bacillati</taxon>
        <taxon>Bacillota</taxon>
        <taxon>Bacilli</taxon>
        <taxon>Lactobacillales</taxon>
        <taxon>Carnobacteriaceae</taxon>
        <taxon>Trichococcus</taxon>
    </lineage>
</organism>
<dbReference type="Pfam" id="PF09911">
    <property type="entry name" value="DUF2140"/>
    <property type="match status" value="1"/>
</dbReference>
<dbReference type="Proteomes" id="UP000242754">
    <property type="component" value="Unassembled WGS sequence"/>
</dbReference>
<sequence length="207" mass="22657">MVENNTRKNRGRHYNVWKVAFFVLVGLIVLAGGWLIWEISAPTADGNTKESAVSQPAEGITLYVSLDNKEISSIVNEYLSNSKDYSGYTLEITDRVALQGKTGILGLSVPFALVGDPFVTTEGNLQLKVDSISLGGLPLPKKESLRILAGAIAFPDAFSIQPEEGTVVILLNKIPLPREMSVRLINIDEQTKEYSLEVTIPVENLIE</sequence>
<reference evidence="2 3" key="1">
    <citation type="submission" date="2016-02" db="EMBL/GenBank/DDBJ databases">
        <authorList>
            <person name="Wen L."/>
            <person name="He K."/>
            <person name="Yang H."/>
        </authorList>
    </citation>
    <scope>NUCLEOTIDE SEQUENCE [LARGE SCALE GENOMIC DNA]</scope>
    <source>
        <strain evidence="2">Trichococcus palustris</strain>
    </source>
</reference>
<feature type="transmembrane region" description="Helical" evidence="1">
    <location>
        <begin position="16"/>
        <end position="37"/>
    </location>
</feature>
<dbReference type="InterPro" id="IPR018672">
    <property type="entry name" value="DUF2140"/>
</dbReference>
<accession>A0A143YBP9</accession>
<name>A0A143YBP9_9LACT</name>
<dbReference type="EMBL" id="FJNE01000002">
    <property type="protein sequence ID" value="CZQ84979.1"/>
    <property type="molecule type" value="Genomic_DNA"/>
</dbReference>
<evidence type="ECO:0008006" key="4">
    <source>
        <dbReference type="Google" id="ProtNLM"/>
    </source>
</evidence>
<protein>
    <recommendedName>
        <fullName evidence="4">DUF2140 family protein</fullName>
    </recommendedName>
</protein>
<keyword evidence="1" id="KW-1133">Transmembrane helix</keyword>
<evidence type="ECO:0000313" key="3">
    <source>
        <dbReference type="Proteomes" id="UP000242754"/>
    </source>
</evidence>
<dbReference type="AlphaFoldDB" id="A0A143YBP9"/>
<keyword evidence="1" id="KW-0812">Transmembrane</keyword>
<dbReference type="OrthoDB" id="2241695at2"/>
<gene>
    <name evidence="2" type="ORF">Tpal_570</name>
</gene>
<keyword evidence="3" id="KW-1185">Reference proteome</keyword>
<evidence type="ECO:0000313" key="2">
    <source>
        <dbReference type="EMBL" id="CZQ84979.1"/>
    </source>
</evidence>
<dbReference type="RefSeq" id="WP_087031137.1">
    <property type="nucleotide sequence ID" value="NZ_FJNE01000002.1"/>
</dbReference>
<evidence type="ECO:0000256" key="1">
    <source>
        <dbReference type="SAM" id="Phobius"/>
    </source>
</evidence>
<dbReference type="STRING" id="140314.SAMN04488076_10154"/>